<dbReference type="InterPro" id="IPR014982">
    <property type="entry name" value="GSCFA"/>
</dbReference>
<keyword evidence="3" id="KW-1185">Reference proteome</keyword>
<keyword evidence="2" id="KW-0378">Hydrolase</keyword>
<dbReference type="Gene3D" id="3.40.50.1110">
    <property type="entry name" value="SGNH hydrolase"/>
    <property type="match status" value="1"/>
</dbReference>
<protein>
    <submittedName>
        <fullName evidence="2">GSCFA domain-containing protein</fullName>
        <ecNumber evidence="2">3.1.-.-</ecNumber>
    </submittedName>
</protein>
<proteinExistence type="predicted"/>
<comment type="caution">
    <text evidence="2">The sequence shown here is derived from an EMBL/GenBank/DDBJ whole genome shotgun (WGS) entry which is preliminary data.</text>
</comment>
<dbReference type="Proteomes" id="UP001242368">
    <property type="component" value="Unassembled WGS sequence"/>
</dbReference>
<dbReference type="GO" id="GO:0016787">
    <property type="term" value="F:hydrolase activity"/>
    <property type="evidence" value="ECO:0007669"/>
    <property type="project" value="UniProtKB-KW"/>
</dbReference>
<sequence length="318" mass="37125">MKLQTTLTIPKLHDPITYDSKIVSVGSCFAVHMAEKFKRFQFINSVNPFGILFHPLAIEKLFQFLIDEKHFTEEDVFIYDEIWSSYDAHSDLDALSQEEIVSNLNKKLNGFRKDITEATHLILTLGTAWVYRNNESQQVVANCHKVPQKHFAKEIVSVEQIVENLNKISAVLQQINPQITVLFTISPVRHIKDGFVENQRSKAHLIAALHQFLEENPSDKKYYFPSYELMMDELRDYRFYSADMLHPNELSVEYIWNAFIESCVSSESAVLMKKVNEVQKGLAHRPFNPYSEKHQQFLETLAQKLDELLEKYPFMNFR</sequence>
<evidence type="ECO:0000313" key="2">
    <source>
        <dbReference type="EMBL" id="MDN3708284.1"/>
    </source>
</evidence>
<dbReference type="Pfam" id="PF08885">
    <property type="entry name" value="GSCFA"/>
    <property type="match status" value="1"/>
</dbReference>
<reference evidence="3" key="1">
    <citation type="journal article" date="2019" name="Int. J. Syst. Evol. Microbiol.">
        <title>The Global Catalogue of Microorganisms (GCM) 10K type strain sequencing project: providing services to taxonomists for standard genome sequencing and annotation.</title>
        <authorList>
            <consortium name="The Broad Institute Genomics Platform"/>
            <consortium name="The Broad Institute Genome Sequencing Center for Infectious Disease"/>
            <person name="Wu L."/>
            <person name="Ma J."/>
        </authorList>
    </citation>
    <scope>NUCLEOTIDE SEQUENCE [LARGE SCALE GENOMIC DNA]</scope>
    <source>
        <strain evidence="3">CECT 7184</strain>
    </source>
</reference>
<name>A0ABT8CVS3_9FLAO</name>
<evidence type="ECO:0000313" key="3">
    <source>
        <dbReference type="Proteomes" id="UP001242368"/>
    </source>
</evidence>
<dbReference type="SUPFAM" id="SSF52266">
    <property type="entry name" value="SGNH hydrolase"/>
    <property type="match status" value="1"/>
</dbReference>
<accession>A0ABT8CVS3</accession>
<dbReference type="EC" id="3.1.-.-" evidence="2"/>
<evidence type="ECO:0000259" key="1">
    <source>
        <dbReference type="Pfam" id="PF08885"/>
    </source>
</evidence>
<feature type="domain" description="GSCFA" evidence="1">
    <location>
        <begin position="21"/>
        <end position="259"/>
    </location>
</feature>
<gene>
    <name evidence="2" type="ORF">QW060_14355</name>
</gene>
<dbReference type="RefSeq" id="WP_290364157.1">
    <property type="nucleotide sequence ID" value="NZ_JAUFQU010000001.1"/>
</dbReference>
<dbReference type="InterPro" id="IPR036514">
    <property type="entry name" value="SGNH_hydro_sf"/>
</dbReference>
<organism evidence="2 3">
    <name type="scientific">Paenimyroides ceti</name>
    <dbReference type="NCBI Taxonomy" id="395087"/>
    <lineage>
        <taxon>Bacteria</taxon>
        <taxon>Pseudomonadati</taxon>
        <taxon>Bacteroidota</taxon>
        <taxon>Flavobacteriia</taxon>
        <taxon>Flavobacteriales</taxon>
        <taxon>Flavobacteriaceae</taxon>
        <taxon>Paenimyroides</taxon>
    </lineage>
</organism>
<dbReference type="EMBL" id="JAUFQU010000001">
    <property type="protein sequence ID" value="MDN3708284.1"/>
    <property type="molecule type" value="Genomic_DNA"/>
</dbReference>